<evidence type="ECO:0000313" key="2">
    <source>
        <dbReference type="Proteomes" id="UP000290407"/>
    </source>
</evidence>
<comment type="caution">
    <text evidence="1">The sequence shown here is derived from an EMBL/GenBank/DDBJ whole genome shotgun (WGS) entry which is preliminary data.</text>
</comment>
<dbReference type="EMBL" id="SBLB01000007">
    <property type="protein sequence ID" value="RYC67533.1"/>
    <property type="molecule type" value="Genomic_DNA"/>
</dbReference>
<keyword evidence="2" id="KW-1185">Reference proteome</keyword>
<evidence type="ECO:0000313" key="1">
    <source>
        <dbReference type="EMBL" id="RYC67533.1"/>
    </source>
</evidence>
<accession>A0A4Q2UE80</accession>
<organism evidence="1 2">
    <name type="scientific">Spirosoma sordidisoli</name>
    <dbReference type="NCBI Taxonomy" id="2502893"/>
    <lineage>
        <taxon>Bacteria</taxon>
        <taxon>Pseudomonadati</taxon>
        <taxon>Bacteroidota</taxon>
        <taxon>Cytophagia</taxon>
        <taxon>Cytophagales</taxon>
        <taxon>Cytophagaceae</taxon>
        <taxon>Spirosoma</taxon>
    </lineage>
</organism>
<dbReference type="RefSeq" id="WP_129604428.1">
    <property type="nucleotide sequence ID" value="NZ_SBLB01000007.1"/>
</dbReference>
<gene>
    <name evidence="1" type="ORF">EQG79_22745</name>
</gene>
<reference evidence="1 2" key="1">
    <citation type="submission" date="2019-01" db="EMBL/GenBank/DDBJ databases">
        <title>Spirosoma flava sp. nov., a propanil-degrading bacterium isolated from herbicide-contaminated soil.</title>
        <authorList>
            <person name="Zhang L."/>
            <person name="Jiang J.-D."/>
        </authorList>
    </citation>
    <scope>NUCLEOTIDE SEQUENCE [LARGE SCALE GENOMIC DNA]</scope>
    <source>
        <strain evidence="1 2">TY50</strain>
    </source>
</reference>
<dbReference type="Proteomes" id="UP000290407">
    <property type="component" value="Unassembled WGS sequence"/>
</dbReference>
<name>A0A4Q2UE80_9BACT</name>
<sequence>MTQPTANALHESMLLMKHTPSDIGRVTNALFKADDRDLKALPREAYQHYFDEIGIALLNWTARGQSTQVNHVLQTLSQSLFREPDMKRLPDMTIKQRVGLQLRVLCAQMTLYLQAQTTGSYNAMLLGSRNEVCRTVLRVLYESIAYGGFGYVAYDYQTVWHEVNRLLPDGKSTTDKNIHHHLRELVKKGLAVVDQSGGSVRYRISERGLVEARFHFEGGEPTPPEPRLAEKTKLVIRIAEQDYSMAELGRLIENQGVKILRSHFEQTDRGLSRLTVELNDADVNRVVRVLERFGYQIESVMGEGVIGPVGVAKDAMLPESAPRWFGQ</sequence>
<proteinExistence type="predicted"/>
<protein>
    <submittedName>
        <fullName evidence="1">Uncharacterized protein</fullName>
    </submittedName>
</protein>
<dbReference type="AlphaFoldDB" id="A0A4Q2UE80"/>